<organism evidence="4 5">
    <name type="scientific">Psychracetigena formicireducens</name>
    <dbReference type="NCBI Taxonomy" id="2986056"/>
    <lineage>
        <taxon>Bacteria</taxon>
        <taxon>Bacillati</taxon>
        <taxon>Candidatus Lithacetigenota</taxon>
        <taxon>Candidatus Psychracetigena</taxon>
    </lineage>
</organism>
<evidence type="ECO:0000313" key="4">
    <source>
        <dbReference type="EMBL" id="MBT9144399.1"/>
    </source>
</evidence>
<gene>
    <name evidence="4" type="primary">mggB_1</name>
    <name evidence="4" type="ORF">DDT42_00240</name>
</gene>
<dbReference type="PROSITE" id="PS51272">
    <property type="entry name" value="SLH"/>
    <property type="match status" value="1"/>
</dbReference>
<feature type="domain" description="SLH" evidence="3">
    <location>
        <begin position="152"/>
        <end position="215"/>
    </location>
</feature>
<dbReference type="InterPro" id="IPR001119">
    <property type="entry name" value="SLH_dom"/>
</dbReference>
<comment type="caution">
    <text evidence="4">The sequence shown here is derived from an EMBL/GenBank/DDBJ whole genome shotgun (WGS) entry which is preliminary data.</text>
</comment>
<dbReference type="GO" id="GO:0009166">
    <property type="term" value="P:nucleotide catabolic process"/>
    <property type="evidence" value="ECO:0007669"/>
    <property type="project" value="InterPro"/>
</dbReference>
<dbReference type="Gene3D" id="3.60.21.10">
    <property type="match status" value="1"/>
</dbReference>
<dbReference type="PANTHER" id="PTHR11575">
    <property type="entry name" value="5'-NUCLEOTIDASE-RELATED"/>
    <property type="match status" value="1"/>
</dbReference>
<dbReference type="Proteomes" id="UP000811545">
    <property type="component" value="Unassembled WGS sequence"/>
</dbReference>
<dbReference type="InterPro" id="IPR036907">
    <property type="entry name" value="5'-Nucleotdase_C_sf"/>
</dbReference>
<sequence length="682" mass="76018">MIKNVLKVVGKKILLILLVSSLVISSSYVSFSLTTGNQVKATIVIPEDTPNWIQEVVVFFTQTGDLELPFKPYNWMTRGEFVRLAFKMYPTEVPEDLVRLEQQARKYNLILKEPFNPGEFISREEAVTLILRMANRRILVKMMKLSEADKLLSIFKDVDEIDVTTYKSLAVAVREGIIIGYPDKTLRPKATLTQAEVWALFYRIRGPITFLHFNDSHGRLEPFIPGTGLPAIGGFGRLLTLVNRERAVNPTQTFLFDLGDTIHGTNLVNLFKGKPAIEALNLFGMTAATLGNHEFNFGQGALRERIMEANYPFLLSNVVYETTRMPFANPYMILDVMGQKVGIFGLVTSDLPVVTHPDNVRGLLVLDPLETARRMVTLLREHRVNSIVALSHLGYSEDIKLAERVDGINLILGGHSHTVLEKPVLVRNTLIAQAGEHSRNLGRVDMAVRKNQIVYSSGKLIPTINEIVVDPTVTDLLRPYRDAVRAQMDRIIGSSFVFLDGGRPQIRTRETNLGNLVADVMRITTRSDIALQNGGGIRASIPAGPMKVDQVFTVLPFDNFLVVLELTGAQIKEALELSVSRSPAEFGGFLHVSGMSFVFNPKLPVNSRVTEITFAGRPLEMARTYRVATNDFLAVGGDGYAVFTRGRLAVHTGEFLRDSFIKYIEEVKIVSPVVEGRITVRP</sequence>
<dbReference type="CDD" id="cd00845">
    <property type="entry name" value="MPP_UshA_N_like"/>
    <property type="match status" value="1"/>
</dbReference>
<dbReference type="Pfam" id="PF00395">
    <property type="entry name" value="SLH"/>
    <property type="match status" value="1"/>
</dbReference>
<dbReference type="AlphaFoldDB" id="A0A9E2BJT5"/>
<reference evidence="4 5" key="1">
    <citation type="journal article" date="2021" name="bioRxiv">
        <title>Unique metabolic strategies in Hadean analogues reveal hints for primordial physiology.</title>
        <authorList>
            <person name="Nobu M.K."/>
            <person name="Nakai R."/>
            <person name="Tamazawa S."/>
            <person name="Mori H."/>
            <person name="Toyoda A."/>
            <person name="Ijiri A."/>
            <person name="Suzuki S."/>
            <person name="Kurokawa K."/>
            <person name="Kamagata Y."/>
            <person name="Tamaki H."/>
        </authorList>
    </citation>
    <scope>NUCLEOTIDE SEQUENCE [LARGE SCALE GENOMIC DNA]</scope>
    <source>
        <strain evidence="4">BS525</strain>
    </source>
</reference>
<evidence type="ECO:0000256" key="2">
    <source>
        <dbReference type="RuleBase" id="RU362119"/>
    </source>
</evidence>
<name>A0A9E2BJT5_PSYF1</name>
<dbReference type="Pfam" id="PF02872">
    <property type="entry name" value="5_nucleotid_C"/>
    <property type="match status" value="1"/>
</dbReference>
<dbReference type="Pfam" id="PF00149">
    <property type="entry name" value="Metallophos"/>
    <property type="match status" value="1"/>
</dbReference>
<dbReference type="GO" id="GO:0030288">
    <property type="term" value="C:outer membrane-bounded periplasmic space"/>
    <property type="evidence" value="ECO:0007669"/>
    <property type="project" value="TreeGrafter"/>
</dbReference>
<keyword evidence="1" id="KW-0732">Signal</keyword>
<dbReference type="EC" id="3.1.3.-" evidence="4"/>
<evidence type="ECO:0000256" key="1">
    <source>
        <dbReference type="ARBA" id="ARBA00022729"/>
    </source>
</evidence>
<keyword evidence="2 4" id="KW-0378">Hydrolase</keyword>
<protein>
    <submittedName>
        <fullName evidence="4">Mannosylglucosyl-3-phosphoglycerate phosphatase</fullName>
        <ecNumber evidence="4">3.1.3.-</ecNumber>
    </submittedName>
</protein>
<keyword evidence="2" id="KW-0547">Nucleotide-binding</keyword>
<dbReference type="InterPro" id="IPR006179">
    <property type="entry name" value="5_nucleotidase/apyrase"/>
</dbReference>
<dbReference type="InterPro" id="IPR008334">
    <property type="entry name" value="5'-Nucleotdase_C"/>
</dbReference>
<dbReference type="InterPro" id="IPR004843">
    <property type="entry name" value="Calcineurin-like_PHP"/>
</dbReference>
<dbReference type="PANTHER" id="PTHR11575:SF24">
    <property type="entry name" value="5'-NUCLEOTIDASE"/>
    <property type="match status" value="1"/>
</dbReference>
<dbReference type="SUPFAM" id="SSF56300">
    <property type="entry name" value="Metallo-dependent phosphatases"/>
    <property type="match status" value="1"/>
</dbReference>
<dbReference type="EMBL" id="QLTW01000006">
    <property type="protein sequence ID" value="MBT9144399.1"/>
    <property type="molecule type" value="Genomic_DNA"/>
</dbReference>
<dbReference type="GO" id="GO:0000166">
    <property type="term" value="F:nucleotide binding"/>
    <property type="evidence" value="ECO:0007669"/>
    <property type="project" value="UniProtKB-KW"/>
</dbReference>
<evidence type="ECO:0000313" key="5">
    <source>
        <dbReference type="Proteomes" id="UP000811545"/>
    </source>
</evidence>
<dbReference type="InterPro" id="IPR029052">
    <property type="entry name" value="Metallo-depent_PP-like"/>
</dbReference>
<accession>A0A9E2BJT5</accession>
<proteinExistence type="inferred from homology"/>
<dbReference type="SUPFAM" id="SSF55816">
    <property type="entry name" value="5'-nucleotidase (syn. UDP-sugar hydrolase), C-terminal domain"/>
    <property type="match status" value="1"/>
</dbReference>
<evidence type="ECO:0000259" key="3">
    <source>
        <dbReference type="PROSITE" id="PS51272"/>
    </source>
</evidence>
<dbReference type="PRINTS" id="PR01607">
    <property type="entry name" value="APYRASEFAMLY"/>
</dbReference>
<dbReference type="Gene3D" id="3.90.780.10">
    <property type="entry name" value="5'-Nucleotidase, C-terminal domain"/>
    <property type="match status" value="1"/>
</dbReference>
<comment type="similarity">
    <text evidence="2">Belongs to the 5'-nucleotidase family.</text>
</comment>
<dbReference type="GO" id="GO:0016787">
    <property type="term" value="F:hydrolase activity"/>
    <property type="evidence" value="ECO:0007669"/>
    <property type="project" value="UniProtKB-KW"/>
</dbReference>